<reference evidence="2" key="2">
    <citation type="submission" date="2020-09" db="EMBL/GenBank/DDBJ databases">
        <authorList>
            <person name="Kikuchi T."/>
        </authorList>
    </citation>
    <scope>NUCLEOTIDE SEQUENCE</scope>
    <source>
        <strain evidence="2">Ka4C1</strain>
    </source>
</reference>
<dbReference type="OrthoDB" id="10414412at2759"/>
<evidence type="ECO:0000313" key="3">
    <source>
        <dbReference type="Proteomes" id="UP000095284"/>
    </source>
</evidence>
<dbReference type="Proteomes" id="UP000659654">
    <property type="component" value="Unassembled WGS sequence"/>
</dbReference>
<feature type="region of interest" description="Disordered" evidence="1">
    <location>
        <begin position="255"/>
        <end position="297"/>
    </location>
</feature>
<gene>
    <name evidence="2" type="ORF">BXYJ_LOCUS9449</name>
</gene>
<protein>
    <submittedName>
        <fullName evidence="2">(pine wood nematode) hypothetical protein</fullName>
    </submittedName>
</protein>
<dbReference type="WBParaSite" id="BXY_0764600.1">
    <property type="protein sequence ID" value="BXY_0764600.1"/>
    <property type="gene ID" value="BXY_0764600"/>
</dbReference>
<organism evidence="3 5">
    <name type="scientific">Bursaphelenchus xylophilus</name>
    <name type="common">Pinewood nematode worm</name>
    <name type="synonym">Aphelenchoides xylophilus</name>
    <dbReference type="NCBI Taxonomy" id="6326"/>
    <lineage>
        <taxon>Eukaryota</taxon>
        <taxon>Metazoa</taxon>
        <taxon>Ecdysozoa</taxon>
        <taxon>Nematoda</taxon>
        <taxon>Chromadorea</taxon>
        <taxon>Rhabditida</taxon>
        <taxon>Tylenchina</taxon>
        <taxon>Tylenchomorpha</taxon>
        <taxon>Aphelenchoidea</taxon>
        <taxon>Aphelenchoididae</taxon>
        <taxon>Bursaphelenchus</taxon>
    </lineage>
</organism>
<sequence>MSVNLPPINSRLRDDSMKPKKPKLIGPLPPIETRKQDVSSMWRKIENKIHPVILPKLIAAEKNSEAALEDYITDTGRITQTSADFVKKFDFFAEFLAGNDIDARKFSEYLKFQNFCKIHGDSERKQRLFYSLKARKSIIQRQIQVVDEELISLDDASRVFNQIASDNSENIQDLFNQLVEKYSKLSYELVSIKAKEEFWKTKLKLQKAVADRGIDDDQVNIMKQELNIEYLLSISLDKHISELVTLNFDILSSDPMAPEVMTEPPKQEEDPRPQSKQYMEALNQLIHLKPKPKKRAK</sequence>
<dbReference type="EMBL" id="CAJFDI010000004">
    <property type="protein sequence ID" value="CAD5226904.1"/>
    <property type="molecule type" value="Genomic_DNA"/>
</dbReference>
<dbReference type="EMBL" id="CAJFCV020000004">
    <property type="protein sequence ID" value="CAG9116482.1"/>
    <property type="molecule type" value="Genomic_DNA"/>
</dbReference>
<dbReference type="Proteomes" id="UP000582659">
    <property type="component" value="Unassembled WGS sequence"/>
</dbReference>
<feature type="region of interest" description="Disordered" evidence="1">
    <location>
        <begin position="1"/>
        <end position="25"/>
    </location>
</feature>
<proteinExistence type="predicted"/>
<evidence type="ECO:0000256" key="1">
    <source>
        <dbReference type="SAM" id="MobiDB-lite"/>
    </source>
</evidence>
<evidence type="ECO:0000313" key="2">
    <source>
        <dbReference type="EMBL" id="CAD5226904.1"/>
    </source>
</evidence>
<name>A0A1I7S3R5_BURXY</name>
<evidence type="ECO:0000313" key="4">
    <source>
        <dbReference type="Proteomes" id="UP000659654"/>
    </source>
</evidence>
<dbReference type="Proteomes" id="UP000095284">
    <property type="component" value="Unplaced"/>
</dbReference>
<dbReference type="SMR" id="A0A1I7S3R5"/>
<reference evidence="5" key="1">
    <citation type="submission" date="2016-11" db="UniProtKB">
        <authorList>
            <consortium name="WormBaseParasite"/>
        </authorList>
    </citation>
    <scope>IDENTIFICATION</scope>
</reference>
<dbReference type="AlphaFoldDB" id="A0A1I7S3R5"/>
<feature type="compositionally biased region" description="Basic residues" evidence="1">
    <location>
        <begin position="288"/>
        <end position="297"/>
    </location>
</feature>
<keyword evidence="4" id="KW-1185">Reference proteome</keyword>
<accession>A0A1I7S3R5</accession>
<evidence type="ECO:0000313" key="5">
    <source>
        <dbReference type="WBParaSite" id="BXY_0764600.1"/>
    </source>
</evidence>